<dbReference type="Gene3D" id="3.40.50.1820">
    <property type="entry name" value="alpha/beta hydrolase"/>
    <property type="match status" value="1"/>
</dbReference>
<dbReference type="InterPro" id="IPR000383">
    <property type="entry name" value="Xaa-Pro-like_dom"/>
</dbReference>
<reference evidence="4 5" key="1">
    <citation type="submission" date="2020-08" db="EMBL/GenBank/DDBJ databases">
        <title>Sequencing the genomes of 1000 actinobacteria strains.</title>
        <authorList>
            <person name="Klenk H.-P."/>
        </authorList>
    </citation>
    <scope>NUCLEOTIDE SEQUENCE [LARGE SCALE GENOMIC DNA]</scope>
    <source>
        <strain evidence="4 5">DSM 45298</strain>
    </source>
</reference>
<evidence type="ECO:0000313" key="5">
    <source>
        <dbReference type="Proteomes" id="UP000551501"/>
    </source>
</evidence>
<dbReference type="AlphaFoldDB" id="A0A840EUP0"/>
<dbReference type="Pfam" id="PF02129">
    <property type="entry name" value="Peptidase_S15"/>
    <property type="match status" value="1"/>
</dbReference>
<evidence type="ECO:0000256" key="1">
    <source>
        <dbReference type="ARBA" id="ARBA00022801"/>
    </source>
</evidence>
<dbReference type="NCBIfam" id="TIGR00976">
    <property type="entry name" value="CocE_NonD"/>
    <property type="match status" value="1"/>
</dbReference>
<feature type="region of interest" description="Disordered" evidence="2">
    <location>
        <begin position="460"/>
        <end position="480"/>
    </location>
</feature>
<dbReference type="SUPFAM" id="SSF49785">
    <property type="entry name" value="Galactose-binding domain-like"/>
    <property type="match status" value="1"/>
</dbReference>
<proteinExistence type="predicted"/>
<keyword evidence="1" id="KW-0378">Hydrolase</keyword>
<dbReference type="RefSeq" id="WP_343067253.1">
    <property type="nucleotide sequence ID" value="NZ_BAABHL010000066.1"/>
</dbReference>
<organism evidence="4 5">
    <name type="scientific">Gordonia humi</name>
    <dbReference type="NCBI Taxonomy" id="686429"/>
    <lineage>
        <taxon>Bacteria</taxon>
        <taxon>Bacillati</taxon>
        <taxon>Actinomycetota</taxon>
        <taxon>Actinomycetes</taxon>
        <taxon>Mycobacteriales</taxon>
        <taxon>Gordoniaceae</taxon>
        <taxon>Gordonia</taxon>
    </lineage>
</organism>
<evidence type="ECO:0000313" key="4">
    <source>
        <dbReference type="EMBL" id="MBB4134023.1"/>
    </source>
</evidence>
<name>A0A840EUP0_9ACTN</name>
<keyword evidence="5" id="KW-1185">Reference proteome</keyword>
<dbReference type="GO" id="GO:0008239">
    <property type="term" value="F:dipeptidyl-peptidase activity"/>
    <property type="evidence" value="ECO:0007669"/>
    <property type="project" value="InterPro"/>
</dbReference>
<evidence type="ECO:0000259" key="3">
    <source>
        <dbReference type="SMART" id="SM00939"/>
    </source>
</evidence>
<sequence length="686" mass="74233">MAGEAERGVSVAWVGVRALVCVALSAALVVTVFAPSVSAAPGSSNSKAWTRDYQASHEYAGVHVSTSVPVRMSDGVVLRADVYRPADRHNRPTTDKTPVIVNMTPYNKLISMIATTATNIPRLSKPVIDFLASINLSGTPISGTEKLLKMLRGGMVSALSMDPKLVRSGYTQVVVDVRGTGTSQGKWQVFGPRERKDTLEVLEWARTRSYSNGHLGMSGVSYSAVNQLQAAADGAKGLDAIFPVAPMTDIVSDVVAPGSGFGAGFLGLWLFAVNGSKMIPDLPRLLRGRFDPRWLRDRVTDPAVFAREYLQAIAAPTMRALSPEARQLVTYRSKYRESLTTDMPKVDVPTFSIGGWQDLFTNAEADMLNQLSSLTPDKKKLVMGTGQHLTNGWDMGGRGQPPTIGVLQKAWFDRWIKNEDNGIDEFPAMTSHLLGGGWRQSSEFPLPTSQYRRLYLTGKTSHTSPTSVRDGSLSASPPVNREQWTVRPGITTLCSGDTNRDLIGFVGFLDVCSKDNRIAERGALTFTSPRVSTSTRISGPVNVHLRTRVDARDGFYVAVASDVAPSGRSEVISTGSMSLSIRGQLDRSRSKYATGGDLVDPYYAFDGASRQPVKPGSSHTVDIGLLPTDALLKPGHRLRVSIYAFNAPRAISFGVISRDTGLRPEHVVIDPAHPSWVTVSSKEAIA</sequence>
<dbReference type="PANTHER" id="PTHR43056">
    <property type="entry name" value="PEPTIDASE S9 PROLYL OLIGOPEPTIDASE"/>
    <property type="match status" value="1"/>
</dbReference>
<dbReference type="PANTHER" id="PTHR43056:SF10">
    <property type="entry name" value="COCE_NOND FAMILY, PUTATIVE (AFU_ORTHOLOGUE AFUA_7G00600)-RELATED"/>
    <property type="match status" value="1"/>
</dbReference>
<dbReference type="SUPFAM" id="SSF53474">
    <property type="entry name" value="alpha/beta-Hydrolases"/>
    <property type="match status" value="1"/>
</dbReference>
<dbReference type="Pfam" id="PF08530">
    <property type="entry name" value="PepX_C"/>
    <property type="match status" value="1"/>
</dbReference>
<feature type="domain" description="Xaa-Pro dipeptidyl-peptidase C-terminal" evidence="3">
    <location>
        <begin position="409"/>
        <end position="678"/>
    </location>
</feature>
<dbReference type="InterPro" id="IPR013736">
    <property type="entry name" value="Xaa-Pro_dipept_C"/>
</dbReference>
<dbReference type="InterPro" id="IPR050585">
    <property type="entry name" value="Xaa-Pro_dipeptidyl-ppase/CocE"/>
</dbReference>
<dbReference type="SMART" id="SM00939">
    <property type="entry name" value="PepX_C"/>
    <property type="match status" value="1"/>
</dbReference>
<comment type="caution">
    <text evidence="4">The sequence shown here is derived from an EMBL/GenBank/DDBJ whole genome shotgun (WGS) entry which is preliminary data.</text>
</comment>
<accession>A0A840EUP0</accession>
<dbReference type="EMBL" id="JACIFP010000001">
    <property type="protein sequence ID" value="MBB4134023.1"/>
    <property type="molecule type" value="Genomic_DNA"/>
</dbReference>
<gene>
    <name evidence="4" type="ORF">BKA16_000575</name>
</gene>
<dbReference type="InterPro" id="IPR029058">
    <property type="entry name" value="AB_hydrolase_fold"/>
</dbReference>
<evidence type="ECO:0000256" key="2">
    <source>
        <dbReference type="SAM" id="MobiDB-lite"/>
    </source>
</evidence>
<dbReference type="Gene3D" id="2.60.120.260">
    <property type="entry name" value="Galactose-binding domain-like"/>
    <property type="match status" value="1"/>
</dbReference>
<dbReference type="InterPro" id="IPR008979">
    <property type="entry name" value="Galactose-bd-like_sf"/>
</dbReference>
<dbReference type="Proteomes" id="UP000551501">
    <property type="component" value="Unassembled WGS sequence"/>
</dbReference>
<dbReference type="InterPro" id="IPR005674">
    <property type="entry name" value="CocE/Ser_esterase"/>
</dbReference>
<feature type="compositionally biased region" description="Polar residues" evidence="2">
    <location>
        <begin position="460"/>
        <end position="477"/>
    </location>
</feature>
<protein>
    <recommendedName>
        <fullName evidence="3">Xaa-Pro dipeptidyl-peptidase C-terminal domain-containing protein</fullName>
    </recommendedName>
</protein>